<feature type="region of interest" description="Disordered" evidence="1">
    <location>
        <begin position="1"/>
        <end position="27"/>
    </location>
</feature>
<sequence>MGVFISGGAWEGRAPLQDSNSDKHGKEHNLQQLLPLWQKKENTSQGNTTPARVTRVSLVCVEATSVYGMPGCFHFYFSLSCHGRSELCWMQEVVAG</sequence>
<proteinExistence type="predicted"/>
<accession>A0A5B7HL55</accession>
<gene>
    <name evidence="2" type="ORF">E2C01_065165</name>
</gene>
<evidence type="ECO:0000313" key="2">
    <source>
        <dbReference type="EMBL" id="MPC70903.1"/>
    </source>
</evidence>
<dbReference type="EMBL" id="VSRR010031924">
    <property type="protein sequence ID" value="MPC70903.1"/>
    <property type="molecule type" value="Genomic_DNA"/>
</dbReference>
<protein>
    <submittedName>
        <fullName evidence="2">Uncharacterized protein</fullName>
    </submittedName>
</protein>
<name>A0A5B7HL55_PORTR</name>
<evidence type="ECO:0000256" key="1">
    <source>
        <dbReference type="SAM" id="MobiDB-lite"/>
    </source>
</evidence>
<dbReference type="Proteomes" id="UP000324222">
    <property type="component" value="Unassembled WGS sequence"/>
</dbReference>
<dbReference type="AlphaFoldDB" id="A0A5B7HL55"/>
<evidence type="ECO:0000313" key="3">
    <source>
        <dbReference type="Proteomes" id="UP000324222"/>
    </source>
</evidence>
<comment type="caution">
    <text evidence="2">The sequence shown here is derived from an EMBL/GenBank/DDBJ whole genome shotgun (WGS) entry which is preliminary data.</text>
</comment>
<keyword evidence="3" id="KW-1185">Reference proteome</keyword>
<organism evidence="2 3">
    <name type="scientific">Portunus trituberculatus</name>
    <name type="common">Swimming crab</name>
    <name type="synonym">Neptunus trituberculatus</name>
    <dbReference type="NCBI Taxonomy" id="210409"/>
    <lineage>
        <taxon>Eukaryota</taxon>
        <taxon>Metazoa</taxon>
        <taxon>Ecdysozoa</taxon>
        <taxon>Arthropoda</taxon>
        <taxon>Crustacea</taxon>
        <taxon>Multicrustacea</taxon>
        <taxon>Malacostraca</taxon>
        <taxon>Eumalacostraca</taxon>
        <taxon>Eucarida</taxon>
        <taxon>Decapoda</taxon>
        <taxon>Pleocyemata</taxon>
        <taxon>Brachyura</taxon>
        <taxon>Eubrachyura</taxon>
        <taxon>Portunoidea</taxon>
        <taxon>Portunidae</taxon>
        <taxon>Portuninae</taxon>
        <taxon>Portunus</taxon>
    </lineage>
</organism>
<reference evidence="2 3" key="1">
    <citation type="submission" date="2019-05" db="EMBL/GenBank/DDBJ databases">
        <title>Another draft genome of Portunus trituberculatus and its Hox gene families provides insights of decapod evolution.</title>
        <authorList>
            <person name="Jeong J.-H."/>
            <person name="Song I."/>
            <person name="Kim S."/>
            <person name="Choi T."/>
            <person name="Kim D."/>
            <person name="Ryu S."/>
            <person name="Kim W."/>
        </authorList>
    </citation>
    <scope>NUCLEOTIDE SEQUENCE [LARGE SCALE GENOMIC DNA]</scope>
    <source>
        <tissue evidence="2">Muscle</tissue>
    </source>
</reference>